<sequence length="242" mass="29035">MTILINNVFDKNNKKNTNNLSLIKSYVIRRSISQKKKEYILKYWKIYGIDFNKYFFLDYSVFFFNDQPYIIDVGFGDGKLFVEKAISNPHINFIGVEVYPRSIFSAIRYANIFQASNIRIIFHNIEEVLFYMIPDNTISMMQIFFPDPWFKNKHHKRRLINNFFIKLIEKKIIFGGFIHIITDCLLYSSKIYYLMSQNPKFKCLLGKNTIFTLFSTYIQTKFEKRAILLNNKIFDYKYKFTG</sequence>
<evidence type="ECO:0000256" key="3">
    <source>
        <dbReference type="ARBA" id="ARBA00022603"/>
    </source>
</evidence>
<dbReference type="UniPathway" id="UPA00989"/>
<dbReference type="Proteomes" id="UP000294466">
    <property type="component" value="Chromosome"/>
</dbReference>
<feature type="binding site" evidence="7">
    <location>
        <position position="183"/>
    </location>
    <ligand>
        <name>substrate</name>
    </ligand>
</feature>
<feature type="binding site" evidence="7">
    <location>
        <position position="72"/>
    </location>
    <ligand>
        <name>S-adenosyl-L-methionine</name>
        <dbReference type="ChEBI" id="CHEBI:59789"/>
    </ligand>
</feature>
<reference evidence="8 9" key="1">
    <citation type="submission" date="2019-02" db="EMBL/GenBank/DDBJ databases">
        <authorList>
            <person name="Manzano-Marin A."/>
            <person name="Manzano-Marin A."/>
        </authorList>
    </citation>
    <scope>NUCLEOTIDE SEQUENCE [LARGE SCALE GENOMIC DNA]</scope>
    <source>
        <strain evidence="8 9">BuCisplendens/pseudotsugae</strain>
    </source>
</reference>
<dbReference type="InterPro" id="IPR003358">
    <property type="entry name" value="tRNA_(Gua-N-7)_MeTrfase_Trmb"/>
</dbReference>
<comment type="subunit">
    <text evidence="7">Monomer.</text>
</comment>
<dbReference type="GO" id="GO:0043527">
    <property type="term" value="C:tRNA methyltransferase complex"/>
    <property type="evidence" value="ECO:0007669"/>
    <property type="project" value="TreeGrafter"/>
</dbReference>
<feature type="binding site" evidence="7">
    <location>
        <position position="97"/>
    </location>
    <ligand>
        <name>S-adenosyl-L-methionine</name>
        <dbReference type="ChEBI" id="CHEBI:59789"/>
    </ligand>
</feature>
<keyword evidence="5 7" id="KW-0949">S-adenosyl-L-methionine</keyword>
<evidence type="ECO:0000256" key="4">
    <source>
        <dbReference type="ARBA" id="ARBA00022679"/>
    </source>
</evidence>
<dbReference type="RefSeq" id="WP_154060948.1">
    <property type="nucleotide sequence ID" value="NZ_LR217692.1"/>
</dbReference>
<feature type="binding site" evidence="7">
    <location>
        <position position="147"/>
    </location>
    <ligand>
        <name>S-adenosyl-L-methionine</name>
        <dbReference type="ChEBI" id="CHEBI:59789"/>
    </ligand>
</feature>
<feature type="binding site" evidence="7">
    <location>
        <position position="151"/>
    </location>
    <ligand>
        <name>substrate</name>
    </ligand>
</feature>
<evidence type="ECO:0000256" key="5">
    <source>
        <dbReference type="ARBA" id="ARBA00022691"/>
    </source>
</evidence>
<accession>A0A451CX71</accession>
<evidence type="ECO:0000256" key="2">
    <source>
        <dbReference type="ARBA" id="ARBA00003015"/>
    </source>
</evidence>
<dbReference type="InterPro" id="IPR029063">
    <property type="entry name" value="SAM-dependent_MTases_sf"/>
</dbReference>
<dbReference type="EMBL" id="LR217692">
    <property type="protein sequence ID" value="VFP77945.1"/>
    <property type="molecule type" value="Genomic_DNA"/>
</dbReference>
<dbReference type="NCBIfam" id="TIGR00091">
    <property type="entry name" value="tRNA (guanosine(46)-N7)-methyltransferase TrmB"/>
    <property type="match status" value="1"/>
</dbReference>
<dbReference type="Pfam" id="PF02390">
    <property type="entry name" value="Methyltransf_4"/>
    <property type="match status" value="1"/>
</dbReference>
<dbReference type="Gene3D" id="3.40.50.150">
    <property type="entry name" value="Vaccinia Virus protein VP39"/>
    <property type="match status" value="1"/>
</dbReference>
<dbReference type="PANTHER" id="PTHR23417">
    <property type="entry name" value="3-DEOXY-D-MANNO-OCTULOSONIC-ACID TRANSFERASE/TRNA GUANINE-N 7 - -METHYLTRANSFERASE"/>
    <property type="match status" value="1"/>
</dbReference>
<organism evidence="8 9">
    <name type="scientific">Buchnera aphidicola</name>
    <name type="common">Cinara cf. splendens/pseudotsugae 3390</name>
    <dbReference type="NCBI Taxonomy" id="2518980"/>
    <lineage>
        <taxon>Bacteria</taxon>
        <taxon>Pseudomonadati</taxon>
        <taxon>Pseudomonadota</taxon>
        <taxon>Gammaproteobacteria</taxon>
        <taxon>Enterobacterales</taxon>
        <taxon>Erwiniaceae</taxon>
        <taxon>Buchnera</taxon>
    </lineage>
</organism>
<comment type="caution">
    <text evidence="7">Lacks conserved residue(s) required for the propagation of feature annotation.</text>
</comment>
<feature type="binding site" evidence="7">
    <location>
        <begin position="220"/>
        <end position="223"/>
    </location>
    <ligand>
        <name>substrate</name>
    </ligand>
</feature>
<dbReference type="PANTHER" id="PTHR23417:SF14">
    <property type="entry name" value="PENTACOTRIPEPTIDE-REPEAT REGION OF PRORP DOMAIN-CONTAINING PROTEIN"/>
    <property type="match status" value="1"/>
</dbReference>
<keyword evidence="3 7" id="KW-0489">Methyltransferase</keyword>
<gene>
    <name evidence="7 8" type="primary">trmB</name>
    <name evidence="8" type="ORF">BUCISPPS3390_373</name>
</gene>
<evidence type="ECO:0000256" key="6">
    <source>
        <dbReference type="ARBA" id="ARBA00022694"/>
    </source>
</evidence>
<evidence type="ECO:0000256" key="1">
    <source>
        <dbReference type="ARBA" id="ARBA00000142"/>
    </source>
</evidence>
<evidence type="ECO:0000313" key="8">
    <source>
        <dbReference type="EMBL" id="VFP77945.1"/>
    </source>
</evidence>
<comment type="similarity">
    <text evidence="7">Belongs to the class I-like SAM-binding methyltransferase superfamily. TrmB family.</text>
</comment>
<keyword evidence="6 7" id="KW-0819">tRNA processing</keyword>
<evidence type="ECO:0000313" key="9">
    <source>
        <dbReference type="Proteomes" id="UP000294466"/>
    </source>
</evidence>
<comment type="catalytic activity">
    <reaction evidence="1 7">
        <text>guanosine(46) in tRNA + S-adenosyl-L-methionine = N(7)-methylguanosine(46) in tRNA + S-adenosyl-L-homocysteine</text>
        <dbReference type="Rhea" id="RHEA:42708"/>
        <dbReference type="Rhea" id="RHEA-COMP:10188"/>
        <dbReference type="Rhea" id="RHEA-COMP:10189"/>
        <dbReference type="ChEBI" id="CHEBI:57856"/>
        <dbReference type="ChEBI" id="CHEBI:59789"/>
        <dbReference type="ChEBI" id="CHEBI:74269"/>
        <dbReference type="ChEBI" id="CHEBI:74480"/>
        <dbReference type="EC" id="2.1.1.33"/>
    </reaction>
</comment>
<comment type="function">
    <text evidence="2 7">Catalyzes the formation of N(7)-methylguanine at position 46 (m7G46) in tRNA.</text>
</comment>
<feature type="binding site" evidence="7">
    <location>
        <position position="124"/>
    </location>
    <ligand>
        <name>S-adenosyl-L-methionine</name>
        <dbReference type="ChEBI" id="CHEBI:59789"/>
    </ligand>
</feature>
<dbReference type="HAMAP" id="MF_01057">
    <property type="entry name" value="tRNA_methyltr_TrmB"/>
    <property type="match status" value="1"/>
</dbReference>
<proteinExistence type="inferred from homology"/>
<name>A0A451CX71_9GAMM</name>
<protein>
    <recommendedName>
        <fullName evidence="7">tRNA (guanine-N(7)-)-methyltransferase</fullName>
        <ecNumber evidence="7">2.1.1.33</ecNumber>
    </recommendedName>
    <alternativeName>
        <fullName evidence="7">tRNA (guanine(46)-N(7))-methyltransferase</fullName>
    </alternativeName>
    <alternativeName>
        <fullName evidence="7">tRNA(m7G46)-methyltransferase</fullName>
    </alternativeName>
</protein>
<dbReference type="GO" id="GO:0008176">
    <property type="term" value="F:tRNA (guanine(46)-N7)-methyltransferase activity"/>
    <property type="evidence" value="ECO:0007669"/>
    <property type="project" value="UniProtKB-UniRule"/>
</dbReference>
<keyword evidence="4 7" id="KW-0808">Transferase</keyword>
<dbReference type="OrthoDB" id="9802090at2"/>
<dbReference type="EC" id="2.1.1.33" evidence="7"/>
<dbReference type="InterPro" id="IPR055361">
    <property type="entry name" value="tRNA_methyltr_TrmB_bact"/>
</dbReference>
<evidence type="ECO:0000256" key="7">
    <source>
        <dbReference type="HAMAP-Rule" id="MF_01057"/>
    </source>
</evidence>
<comment type="pathway">
    <text evidence="7">tRNA modification; N(7)-methylguanine-tRNA biosynthesis.</text>
</comment>
<dbReference type="AlphaFoldDB" id="A0A451CX71"/>
<dbReference type="SUPFAM" id="SSF53335">
    <property type="entry name" value="S-adenosyl-L-methionine-dependent methyltransferases"/>
    <property type="match status" value="1"/>
</dbReference>
<dbReference type="PROSITE" id="PS51625">
    <property type="entry name" value="SAM_MT_TRMB"/>
    <property type="match status" value="1"/>
</dbReference>